<dbReference type="Pfam" id="PF13622">
    <property type="entry name" value="4HBT_3"/>
    <property type="match status" value="1"/>
</dbReference>
<comment type="similarity">
    <text evidence="1">Belongs to the C/M/P thioester hydrolase family.</text>
</comment>
<proteinExistence type="inferred from homology"/>
<evidence type="ECO:0000313" key="6">
    <source>
        <dbReference type="EMBL" id="KAF7552723.1"/>
    </source>
</evidence>
<dbReference type="Proteomes" id="UP000722485">
    <property type="component" value="Unassembled WGS sequence"/>
</dbReference>
<dbReference type="GO" id="GO:0005782">
    <property type="term" value="C:peroxisomal matrix"/>
    <property type="evidence" value="ECO:0007669"/>
    <property type="project" value="UniProtKB-SubCell"/>
</dbReference>
<dbReference type="Gene3D" id="2.40.160.210">
    <property type="entry name" value="Acyl-CoA thioesterase, double hotdog domain"/>
    <property type="match status" value="1"/>
</dbReference>
<dbReference type="PANTHER" id="PTHR11066:SF64">
    <property type="entry name" value="ACYL-COA THIOESTERASE (AFU_ORTHOLOGUE AFUA_1G12060)"/>
    <property type="match status" value="1"/>
</dbReference>
<evidence type="ECO:0000259" key="5">
    <source>
        <dbReference type="Pfam" id="PF20789"/>
    </source>
</evidence>
<dbReference type="InterPro" id="IPR049449">
    <property type="entry name" value="TesB_ACOT8-like_N"/>
</dbReference>
<feature type="region of interest" description="Disordered" evidence="3">
    <location>
        <begin position="186"/>
        <end position="212"/>
    </location>
</feature>
<dbReference type="EMBL" id="JAANBB010000056">
    <property type="protein sequence ID" value="KAF7552723.1"/>
    <property type="molecule type" value="Genomic_DNA"/>
</dbReference>
<feature type="domain" description="Acyl-CoA thioesterase-like C-terminal" evidence="5">
    <location>
        <begin position="302"/>
        <end position="368"/>
    </location>
</feature>
<dbReference type="GO" id="GO:0009062">
    <property type="term" value="P:fatty acid catabolic process"/>
    <property type="evidence" value="ECO:0007669"/>
    <property type="project" value="TreeGrafter"/>
</dbReference>
<name>A0A9P5HDC9_9HYPO</name>
<evidence type="ECO:0000256" key="2">
    <source>
        <dbReference type="ARBA" id="ARBA00022801"/>
    </source>
</evidence>
<reference evidence="6" key="1">
    <citation type="submission" date="2020-03" db="EMBL/GenBank/DDBJ databases">
        <title>Draft Genome Sequence of Cylindrodendrum hubeiense.</title>
        <authorList>
            <person name="Buettner E."/>
            <person name="Kellner H."/>
        </authorList>
    </citation>
    <scope>NUCLEOTIDE SEQUENCE</scope>
    <source>
        <strain evidence="6">IHI 201604</strain>
    </source>
</reference>
<evidence type="ECO:0000256" key="1">
    <source>
        <dbReference type="ARBA" id="ARBA00006538"/>
    </source>
</evidence>
<dbReference type="Pfam" id="PF20789">
    <property type="entry name" value="4HBT_3C"/>
    <property type="match status" value="1"/>
</dbReference>
<accession>A0A9P5HDC9</accession>
<sequence length="405" mass="44781">MTDEPDASTAAPAKEWKRMSFQEAMELEKLPDVLSGDQKRETRFMNRQPPWMPGKELPWESIGVSAAKITRGAYGGVVYAMATLAAARVVEEEDAKGEMQSGSDGSEGGRAIHTIQAVFTNPGLIDRPFIFNVAEIHSSRSFSTRIINVFQSTEPSVNPSGPFPSSDALSPPGDKCFSCLVTFKRPSPSPSESQGAPPQERYRSILSSRPPDEWEHCPQADIDAVRDTFPNAGPGAFPILDMRKVDMRAYNSDKELPDRRELILYRLLAPIPKEDVNAHITCHAFEADRNGIIMLGNHLGYGYSLGVAATLSYSFYVHVNPEEAVMHGDGWWVQEVYWPRYSSGRGLMMSFTWSPEGNHVATGYQDGILFPSTSRDTPTESLRLLVCTNPARVALYNWAANRCGA</sequence>
<organism evidence="6 7">
    <name type="scientific">Cylindrodendrum hubeiense</name>
    <dbReference type="NCBI Taxonomy" id="595255"/>
    <lineage>
        <taxon>Eukaryota</taxon>
        <taxon>Fungi</taxon>
        <taxon>Dikarya</taxon>
        <taxon>Ascomycota</taxon>
        <taxon>Pezizomycotina</taxon>
        <taxon>Sordariomycetes</taxon>
        <taxon>Hypocreomycetidae</taxon>
        <taxon>Hypocreales</taxon>
        <taxon>Nectriaceae</taxon>
        <taxon>Cylindrodendrum</taxon>
    </lineage>
</organism>
<evidence type="ECO:0000259" key="4">
    <source>
        <dbReference type="Pfam" id="PF13622"/>
    </source>
</evidence>
<gene>
    <name evidence="6" type="ORF">G7Z17_g4110</name>
</gene>
<dbReference type="InterPro" id="IPR003703">
    <property type="entry name" value="Acyl_CoA_thio"/>
</dbReference>
<dbReference type="OrthoDB" id="68328at2759"/>
<comment type="caution">
    <text evidence="6">The sequence shown here is derived from an EMBL/GenBank/DDBJ whole genome shotgun (WGS) entry which is preliminary data.</text>
</comment>
<dbReference type="GO" id="GO:0006637">
    <property type="term" value="P:acyl-CoA metabolic process"/>
    <property type="evidence" value="ECO:0007669"/>
    <property type="project" value="InterPro"/>
</dbReference>
<protein>
    <recommendedName>
        <fullName evidence="8">Acyl-CoA thioesterase</fullName>
    </recommendedName>
</protein>
<dbReference type="GO" id="GO:0047617">
    <property type="term" value="F:fatty acyl-CoA hydrolase activity"/>
    <property type="evidence" value="ECO:0007669"/>
    <property type="project" value="InterPro"/>
</dbReference>
<dbReference type="CDD" id="cd03445">
    <property type="entry name" value="Thioesterase_II_repeat2"/>
    <property type="match status" value="1"/>
</dbReference>
<feature type="domain" description="Acyl-CoA thioesterase-like N-terminal HotDog" evidence="4">
    <location>
        <begin position="69"/>
        <end position="152"/>
    </location>
</feature>
<dbReference type="InterPro" id="IPR042171">
    <property type="entry name" value="Acyl-CoA_hotdog"/>
</dbReference>
<keyword evidence="7" id="KW-1185">Reference proteome</keyword>
<dbReference type="InterPro" id="IPR029069">
    <property type="entry name" value="HotDog_dom_sf"/>
</dbReference>
<dbReference type="InterPro" id="IPR049450">
    <property type="entry name" value="ACOT8-like_C"/>
</dbReference>
<dbReference type="PANTHER" id="PTHR11066">
    <property type="entry name" value="ACYL-COA THIOESTERASE"/>
    <property type="match status" value="1"/>
</dbReference>
<dbReference type="CDD" id="cd03444">
    <property type="entry name" value="Thioesterase_II_repeat1"/>
    <property type="match status" value="1"/>
</dbReference>
<evidence type="ECO:0008006" key="8">
    <source>
        <dbReference type="Google" id="ProtNLM"/>
    </source>
</evidence>
<evidence type="ECO:0000313" key="7">
    <source>
        <dbReference type="Proteomes" id="UP000722485"/>
    </source>
</evidence>
<dbReference type="AlphaFoldDB" id="A0A9P5HDC9"/>
<keyword evidence="2" id="KW-0378">Hydrolase</keyword>
<evidence type="ECO:0000256" key="3">
    <source>
        <dbReference type="SAM" id="MobiDB-lite"/>
    </source>
</evidence>
<dbReference type="SUPFAM" id="SSF54637">
    <property type="entry name" value="Thioesterase/thiol ester dehydrase-isomerase"/>
    <property type="match status" value="2"/>
</dbReference>